<dbReference type="SUPFAM" id="SSF51735">
    <property type="entry name" value="NAD(P)-binding Rossmann-fold domains"/>
    <property type="match status" value="1"/>
</dbReference>
<evidence type="ECO:0000313" key="1">
    <source>
        <dbReference type="EMBL" id="OGG50488.1"/>
    </source>
</evidence>
<protein>
    <submittedName>
        <fullName evidence="1">Uncharacterized protein</fullName>
    </submittedName>
</protein>
<sequence length="352" mass="38766">MAKVIVVGGRENPEKPNMGQYLVNALLSLGIEIVCVRTSSAVYRPTKAGWKLLKTYFSAPSYETVAAALDEHIDGVDAIMIATPSNREIERPYVDYALKRNIYVATIAKDLLANEWDKYKPHLSMIGHYGSVGGRSLVLPWAKMQQLPGKNYHLYGYLNATIECFFDGTKERSPHEMYRTVKALSLAEPESEDYVSCVNVEIGSDYVRKIPIFVNACLLAADASSMTPAHFEKYVELRPEHILQITNRGERFALCISSNDTMPLEVEKGTPGTLSAQFGGLTILGGFCDPKRNVNLNGWMKGGAKNGVKIIFQSGRNESGQTETTGEGAGPDTVWSAIINLREHLARVGSRA</sequence>
<dbReference type="InterPro" id="IPR036291">
    <property type="entry name" value="NAD(P)-bd_dom_sf"/>
</dbReference>
<reference evidence="1 2" key="1">
    <citation type="journal article" date="2016" name="Nat. Commun.">
        <title>Thousands of microbial genomes shed light on interconnected biogeochemical processes in an aquifer system.</title>
        <authorList>
            <person name="Anantharaman K."/>
            <person name="Brown C.T."/>
            <person name="Hug L.A."/>
            <person name="Sharon I."/>
            <person name="Castelle C.J."/>
            <person name="Probst A.J."/>
            <person name="Thomas B.C."/>
            <person name="Singh A."/>
            <person name="Wilkins M.J."/>
            <person name="Karaoz U."/>
            <person name="Brodie E.L."/>
            <person name="Williams K.H."/>
            <person name="Hubbard S.S."/>
            <person name="Banfield J.F."/>
        </authorList>
    </citation>
    <scope>NUCLEOTIDE SEQUENCE [LARGE SCALE GENOMIC DNA]</scope>
</reference>
<name>A0A1F6CN11_9BACT</name>
<accession>A0A1F6CN11</accession>
<organism evidence="1 2">
    <name type="scientific">Candidatus Kaiserbacteria bacterium RIFCSPHIGHO2_01_FULL_54_36b</name>
    <dbReference type="NCBI Taxonomy" id="1798483"/>
    <lineage>
        <taxon>Bacteria</taxon>
        <taxon>Candidatus Kaiseribacteriota</taxon>
    </lineage>
</organism>
<dbReference type="EMBL" id="MFKW01000051">
    <property type="protein sequence ID" value="OGG50488.1"/>
    <property type="molecule type" value="Genomic_DNA"/>
</dbReference>
<dbReference type="Proteomes" id="UP000176445">
    <property type="component" value="Unassembled WGS sequence"/>
</dbReference>
<evidence type="ECO:0000313" key="2">
    <source>
        <dbReference type="Proteomes" id="UP000176445"/>
    </source>
</evidence>
<gene>
    <name evidence="1" type="ORF">A2704_02235</name>
</gene>
<proteinExistence type="predicted"/>
<comment type="caution">
    <text evidence="1">The sequence shown here is derived from an EMBL/GenBank/DDBJ whole genome shotgun (WGS) entry which is preliminary data.</text>
</comment>
<dbReference type="AlphaFoldDB" id="A0A1F6CN11"/>